<organism evidence="2 3">
    <name type="scientific">Devosia nitrariae</name>
    <dbReference type="NCBI Taxonomy" id="2071872"/>
    <lineage>
        <taxon>Bacteria</taxon>
        <taxon>Pseudomonadati</taxon>
        <taxon>Pseudomonadota</taxon>
        <taxon>Alphaproteobacteria</taxon>
        <taxon>Hyphomicrobiales</taxon>
        <taxon>Devosiaceae</taxon>
        <taxon>Devosia</taxon>
    </lineage>
</organism>
<evidence type="ECO:0000313" key="3">
    <source>
        <dbReference type="Proteomes" id="UP001156691"/>
    </source>
</evidence>
<dbReference type="InterPro" id="IPR000182">
    <property type="entry name" value="GNAT_dom"/>
</dbReference>
<keyword evidence="3" id="KW-1185">Reference proteome</keyword>
<dbReference type="CDD" id="cd04301">
    <property type="entry name" value="NAT_SF"/>
    <property type="match status" value="1"/>
</dbReference>
<dbReference type="InterPro" id="IPR016181">
    <property type="entry name" value="Acyl_CoA_acyltransferase"/>
</dbReference>
<dbReference type="Pfam" id="PF18014">
    <property type="entry name" value="Acetyltransf_18"/>
    <property type="match status" value="1"/>
</dbReference>
<protein>
    <submittedName>
        <fullName evidence="2">Acetyltransferase</fullName>
    </submittedName>
</protein>
<dbReference type="Proteomes" id="UP001156691">
    <property type="component" value="Unassembled WGS sequence"/>
</dbReference>
<dbReference type="InterPro" id="IPR041496">
    <property type="entry name" value="YitH/HolE_GNAT"/>
</dbReference>
<dbReference type="RefSeq" id="WP_284342357.1">
    <property type="nucleotide sequence ID" value="NZ_BSNS01000022.1"/>
</dbReference>
<dbReference type="PANTHER" id="PTHR47237">
    <property type="entry name" value="SLL0310 PROTEIN"/>
    <property type="match status" value="1"/>
</dbReference>
<dbReference type="InterPro" id="IPR052729">
    <property type="entry name" value="Acyl/Acetyltrans_Enzymes"/>
</dbReference>
<reference evidence="3" key="1">
    <citation type="journal article" date="2019" name="Int. J. Syst. Evol. Microbiol.">
        <title>The Global Catalogue of Microorganisms (GCM) 10K type strain sequencing project: providing services to taxonomists for standard genome sequencing and annotation.</title>
        <authorList>
            <consortium name="The Broad Institute Genomics Platform"/>
            <consortium name="The Broad Institute Genome Sequencing Center for Infectious Disease"/>
            <person name="Wu L."/>
            <person name="Ma J."/>
        </authorList>
    </citation>
    <scope>NUCLEOTIDE SEQUENCE [LARGE SCALE GENOMIC DNA]</scope>
    <source>
        <strain evidence="3">NBRC 112416</strain>
    </source>
</reference>
<dbReference type="Gene3D" id="3.40.630.30">
    <property type="match status" value="1"/>
</dbReference>
<dbReference type="SUPFAM" id="SSF55729">
    <property type="entry name" value="Acyl-CoA N-acyltransferases (Nat)"/>
    <property type="match status" value="1"/>
</dbReference>
<proteinExistence type="predicted"/>
<gene>
    <name evidence="2" type="ORF">GCM10010862_42330</name>
</gene>
<name>A0ABQ5WAY1_9HYPH</name>
<dbReference type="PROSITE" id="PS51186">
    <property type="entry name" value="GNAT"/>
    <property type="match status" value="1"/>
</dbReference>
<evidence type="ECO:0000313" key="2">
    <source>
        <dbReference type="EMBL" id="GLQ56974.1"/>
    </source>
</evidence>
<dbReference type="Gene3D" id="3.40.630.90">
    <property type="match status" value="1"/>
</dbReference>
<evidence type="ECO:0000259" key="1">
    <source>
        <dbReference type="PROSITE" id="PS51186"/>
    </source>
</evidence>
<dbReference type="PANTHER" id="PTHR47237:SF1">
    <property type="entry name" value="SLL0310 PROTEIN"/>
    <property type="match status" value="1"/>
</dbReference>
<feature type="domain" description="N-acetyltransferase" evidence="1">
    <location>
        <begin position="3"/>
        <end position="136"/>
    </location>
</feature>
<accession>A0ABQ5WAY1</accession>
<comment type="caution">
    <text evidence="2">The sequence shown here is derived from an EMBL/GenBank/DDBJ whole genome shotgun (WGS) entry which is preliminary data.</text>
</comment>
<sequence length="270" mass="29427">MTRTIRTLTLPEIETLIDWAAGEGWNPGLHDARAFQAADPSGFFGAFIGDTLVAGISAVAYNDRFGFIGLYICHPGWRGQGHGKAVWDAGMTYLGNRTIGLDGVPEQQANYARMGFVVAYDTMRWSGTLPAPEPYPSVRAVTDPAEIMALDRRCFPAPRSEFVRHWIAPPHRSLVLQRDGHVVGWAVSRPCRSGSKIGPLFAADLEAAMALLRSFSGDVHIDVPVAQREFAATLSGFGFAASFRTSRMYRGEPPSLELPLIYGVTSLELG</sequence>
<dbReference type="EMBL" id="BSNS01000022">
    <property type="protein sequence ID" value="GLQ56974.1"/>
    <property type="molecule type" value="Genomic_DNA"/>
</dbReference>
<dbReference type="Pfam" id="PF00583">
    <property type="entry name" value="Acetyltransf_1"/>
    <property type="match status" value="1"/>
</dbReference>